<dbReference type="PROSITE" id="PS52048">
    <property type="entry name" value="UCH_DOMAIN"/>
    <property type="match status" value="1"/>
</dbReference>
<dbReference type="GO" id="GO:0016579">
    <property type="term" value="P:protein deubiquitination"/>
    <property type="evidence" value="ECO:0007669"/>
    <property type="project" value="TreeGrafter"/>
</dbReference>
<keyword evidence="4 7" id="KW-0833">Ubl conjugation pathway</keyword>
<gene>
    <name evidence="10" type="ORF">GNLVRS02_ARAD1C38720g</name>
</gene>
<feature type="domain" description="UCH catalytic" evidence="9">
    <location>
        <begin position="4"/>
        <end position="238"/>
    </location>
</feature>
<feature type="active site" description="Nucleophile" evidence="7">
    <location>
        <position position="100"/>
    </location>
</feature>
<dbReference type="SUPFAM" id="SSF54001">
    <property type="entry name" value="Cysteine proteinases"/>
    <property type="match status" value="1"/>
</dbReference>
<dbReference type="InterPro" id="IPR038765">
    <property type="entry name" value="Papain-like_cys_pep_sf"/>
</dbReference>
<dbReference type="PRINTS" id="PR00707">
    <property type="entry name" value="UBCTHYDRLASE"/>
</dbReference>
<evidence type="ECO:0000313" key="10">
    <source>
        <dbReference type="EMBL" id="CDP35577.1"/>
    </source>
</evidence>
<dbReference type="Gene3D" id="3.40.532.10">
    <property type="entry name" value="Peptidase C12, ubiquitin carboxyl-terminal hydrolase"/>
    <property type="match status" value="1"/>
</dbReference>
<reference evidence="10" key="2">
    <citation type="submission" date="2014-06" db="EMBL/GenBank/DDBJ databases">
        <title>The complete genome of Blastobotrys (Arxula) adeninivorans LS3 - a yeast of biotechnological interest.</title>
        <authorList>
            <person name="Kunze G."/>
            <person name="Gaillardin C."/>
            <person name="Czernicka M."/>
            <person name="Durrens P."/>
            <person name="Martin T."/>
            <person name="Boer E."/>
            <person name="Gabaldon T."/>
            <person name="Cruz J."/>
            <person name="Talla E."/>
            <person name="Marck C."/>
            <person name="Goffeau A."/>
            <person name="Barbe V."/>
            <person name="Baret P."/>
            <person name="Baronian K."/>
            <person name="Beier S."/>
            <person name="Bleykasten C."/>
            <person name="Bode R."/>
            <person name="Casaregola S."/>
            <person name="Despons L."/>
            <person name="Fairhead C."/>
            <person name="Giersberg M."/>
            <person name="Gierski P."/>
            <person name="Hahnel U."/>
            <person name="Hartmann A."/>
            <person name="Jankowska D."/>
            <person name="Jubin C."/>
            <person name="Jung P."/>
            <person name="Lafontaine I."/>
            <person name="Leh-Louis V."/>
            <person name="Lemaire M."/>
            <person name="Marcet-Houben M."/>
            <person name="Mascher M."/>
            <person name="Morel G."/>
            <person name="Richard G.-F."/>
            <person name="Riechen J."/>
            <person name="Sacerdot C."/>
            <person name="Sarkar A."/>
            <person name="Savel G."/>
            <person name="Schacherer J."/>
            <person name="Sherman D."/>
            <person name="Straub M.-L."/>
            <person name="Stein N."/>
            <person name="Thierry A."/>
            <person name="Trautwein-Schult A."/>
            <person name="Westhof E."/>
            <person name="Worch S."/>
            <person name="Dujon B."/>
            <person name="Souciet J.-L."/>
            <person name="Wincker P."/>
            <person name="Scholz U."/>
            <person name="Neuveglise N."/>
        </authorList>
    </citation>
    <scope>NUCLEOTIDE SEQUENCE</scope>
    <source>
        <strain evidence="10">LS3</strain>
    </source>
</reference>
<keyword evidence="5 7" id="KW-0378">Hydrolase</keyword>
<dbReference type="PROSITE" id="PS00140">
    <property type="entry name" value="UCH_1"/>
    <property type="match status" value="1"/>
</dbReference>
<dbReference type="InterPro" id="IPR036959">
    <property type="entry name" value="Peptidase_C12_UCH_sf"/>
</dbReference>
<accession>A0A060T9L3</accession>
<dbReference type="GO" id="GO:0006511">
    <property type="term" value="P:ubiquitin-dependent protein catabolic process"/>
    <property type="evidence" value="ECO:0007669"/>
    <property type="project" value="UniProtKB-UniRule"/>
</dbReference>
<evidence type="ECO:0000256" key="3">
    <source>
        <dbReference type="ARBA" id="ARBA00022670"/>
    </source>
</evidence>
<evidence type="ECO:0000256" key="6">
    <source>
        <dbReference type="ARBA" id="ARBA00022807"/>
    </source>
</evidence>
<dbReference type="EC" id="3.4.19.12" evidence="8"/>
<keyword evidence="6 7" id="KW-0788">Thiol protease</keyword>
<dbReference type="Pfam" id="PF01088">
    <property type="entry name" value="Peptidase_C12"/>
    <property type="match status" value="1"/>
</dbReference>
<comment type="catalytic activity">
    <reaction evidence="1 7 8">
        <text>Thiol-dependent hydrolysis of ester, thioester, amide, peptide and isopeptide bonds formed by the C-terminal Gly of ubiquitin (a 76-residue protein attached to proteins as an intracellular targeting signal).</text>
        <dbReference type="EC" id="3.4.19.12"/>
    </reaction>
</comment>
<dbReference type="InterPro" id="IPR057254">
    <property type="entry name" value="UCH_AS"/>
</dbReference>
<dbReference type="InterPro" id="IPR001578">
    <property type="entry name" value="Peptidase_C12_UCH"/>
</dbReference>
<dbReference type="PANTHER" id="PTHR10589:SF17">
    <property type="entry name" value="UBIQUITIN CARBOXYL-TERMINAL HYDROLASE"/>
    <property type="match status" value="1"/>
</dbReference>
<feature type="active site" description="Proton donor" evidence="7">
    <location>
        <position position="174"/>
    </location>
</feature>
<evidence type="ECO:0000256" key="8">
    <source>
        <dbReference type="RuleBase" id="RU361215"/>
    </source>
</evidence>
<dbReference type="MEROPS" id="C12.002"/>
<keyword evidence="3 7" id="KW-0645">Protease</keyword>
<dbReference type="EMBL" id="HG937693">
    <property type="protein sequence ID" value="CDP35577.1"/>
    <property type="molecule type" value="Genomic_DNA"/>
</dbReference>
<organism evidence="10">
    <name type="scientific">Blastobotrys adeninivorans</name>
    <name type="common">Yeast</name>
    <name type="synonym">Arxula adeninivorans</name>
    <dbReference type="NCBI Taxonomy" id="409370"/>
    <lineage>
        <taxon>Eukaryota</taxon>
        <taxon>Fungi</taxon>
        <taxon>Dikarya</taxon>
        <taxon>Ascomycota</taxon>
        <taxon>Saccharomycotina</taxon>
        <taxon>Dipodascomycetes</taxon>
        <taxon>Dipodascales</taxon>
        <taxon>Trichomonascaceae</taxon>
        <taxon>Blastobotrys</taxon>
    </lineage>
</organism>
<dbReference type="FunFam" id="3.40.532.10:FF:000006">
    <property type="entry name" value="Ubiquitin carboxyl-terminal hydrolase"/>
    <property type="match status" value="1"/>
</dbReference>
<evidence type="ECO:0000256" key="1">
    <source>
        <dbReference type="ARBA" id="ARBA00000707"/>
    </source>
</evidence>
<evidence type="ECO:0000259" key="9">
    <source>
        <dbReference type="PROSITE" id="PS52048"/>
    </source>
</evidence>
<feature type="site" description="Important for enzyme activity" evidence="7">
    <location>
        <position position="191"/>
    </location>
</feature>
<dbReference type="CDD" id="cd09616">
    <property type="entry name" value="Peptidase_C12_UCH_L1_L3"/>
    <property type="match status" value="1"/>
</dbReference>
<feature type="site" description="Transition state stabilizer" evidence="7">
    <location>
        <position position="94"/>
    </location>
</feature>
<sequence>MGKQFVPLECNPEVFTSLIRSLGVSETLEFHDVYSIDDPDLLSFIPRPVYALLLVFPVSETYEKSRIEDEKDLADDYYSTISGTDKEDAVWMKQTIGNACGTYGLLHALANGIDDKSITSGSALDKILHDIKPLNVADRAHYLENSDELESQHAGVASKGDTEAPDAGATIEFHYVCLTKAKKSGNLYELDGRRKGPKDLGPLAPGEDMLGEKALNKVREYLKREGESGAFSIIALAPAL</sequence>
<comment type="similarity">
    <text evidence="2 7 8">Belongs to the peptidase C12 family.</text>
</comment>
<evidence type="ECO:0000256" key="2">
    <source>
        <dbReference type="ARBA" id="ARBA00009326"/>
    </source>
</evidence>
<dbReference type="GO" id="GO:0005737">
    <property type="term" value="C:cytoplasm"/>
    <property type="evidence" value="ECO:0007669"/>
    <property type="project" value="TreeGrafter"/>
</dbReference>
<dbReference type="PhylomeDB" id="A0A060T9L3"/>
<dbReference type="AlphaFoldDB" id="A0A060T9L3"/>
<protein>
    <recommendedName>
        <fullName evidence="8">Ubiquitin carboxyl-terminal hydrolase</fullName>
        <ecNumber evidence="8">3.4.19.12</ecNumber>
    </recommendedName>
</protein>
<dbReference type="GO" id="GO:0004843">
    <property type="term" value="F:cysteine-type deubiquitinase activity"/>
    <property type="evidence" value="ECO:0007669"/>
    <property type="project" value="UniProtKB-UniRule"/>
</dbReference>
<proteinExistence type="inferred from homology"/>
<dbReference type="PANTHER" id="PTHR10589">
    <property type="entry name" value="UBIQUITIN CARBOXYL-TERMINAL HYDROLASE"/>
    <property type="match status" value="1"/>
</dbReference>
<name>A0A060T9L3_BLAAD</name>
<evidence type="ECO:0000256" key="4">
    <source>
        <dbReference type="ARBA" id="ARBA00022786"/>
    </source>
</evidence>
<evidence type="ECO:0000256" key="7">
    <source>
        <dbReference type="PROSITE-ProRule" id="PRU01393"/>
    </source>
</evidence>
<evidence type="ECO:0000256" key="5">
    <source>
        <dbReference type="ARBA" id="ARBA00022801"/>
    </source>
</evidence>
<reference evidence="10" key="1">
    <citation type="submission" date="2014-02" db="EMBL/GenBank/DDBJ databases">
        <authorList>
            <person name="Genoscope - CEA"/>
        </authorList>
    </citation>
    <scope>NUCLEOTIDE SEQUENCE</scope>
    <source>
        <strain evidence="10">LS3</strain>
    </source>
</reference>